<dbReference type="Proteomes" id="UP000225947">
    <property type="component" value="Segment"/>
</dbReference>
<gene>
    <name evidence="1" type="ORF">ME3_241</name>
</gene>
<evidence type="ECO:0000313" key="2">
    <source>
        <dbReference type="Proteomes" id="UP000225947"/>
    </source>
</evidence>
<proteinExistence type="predicted"/>
<name>A0A172Q0N1_9CAUD</name>
<accession>A0A172Q0N1</accession>
<protein>
    <submittedName>
        <fullName evidence="1">Uncharacterized protein</fullName>
    </submittedName>
</protein>
<evidence type="ECO:0000313" key="1">
    <source>
        <dbReference type="EMBL" id="AND75402.1"/>
    </source>
</evidence>
<sequence length="112" mass="13143">MMDDITTIGFPFFYPPSKKKGTFLKFKKIVRDDPLWAKEIQELLATMTEIGSVSCLPPTDARLFNEYYVREESRTRLRNSRVIPSDFSEYGRVPNLTTGRTREQIFRDLLED</sequence>
<reference evidence="2" key="1">
    <citation type="submission" date="2016-03" db="EMBL/GenBank/DDBJ databases">
        <title>Characterization of Acinetobacter baumannii phage vB_AbaM_ME3.</title>
        <authorList>
            <person name="Buttimer C.T.H."/>
            <person name="Elbreki M."/>
            <person name="Coffey A."/>
        </authorList>
    </citation>
    <scope>NUCLEOTIDE SEQUENCE [LARGE SCALE GENOMIC DNA]</scope>
</reference>
<dbReference type="EMBL" id="KU935715">
    <property type="protein sequence ID" value="AND75402.1"/>
    <property type="molecule type" value="Genomic_DNA"/>
</dbReference>
<keyword evidence="2" id="KW-1185">Reference proteome</keyword>
<organism evidence="1 2">
    <name type="scientific">Acinetobacter phage vB_AbaM_ME3</name>
    <dbReference type="NCBI Taxonomy" id="1837876"/>
    <lineage>
        <taxon>Viruses</taxon>
        <taxon>Duplodnaviria</taxon>
        <taxon>Heunggongvirae</taxon>
        <taxon>Uroviricota</taxon>
        <taxon>Caudoviricetes</taxon>
        <taxon>Metrivirus</taxon>
        <taxon>Metrivirus ME3</taxon>
    </lineage>
</organism>